<comment type="subcellular location">
    <subcellularLocation>
        <location evidence="1">Cell membrane</location>
        <topology evidence="1">Multi-pass membrane protein</topology>
    </subcellularLocation>
</comment>
<keyword evidence="4" id="KW-0762">Sugar transport</keyword>
<reference evidence="10 11" key="1">
    <citation type="submission" date="2019-03" db="EMBL/GenBank/DDBJ databases">
        <title>Complete genome sequence of Spiroplasma gladiatoris TG-1 (DSM 22552).</title>
        <authorList>
            <person name="Lin Y.-C."/>
            <person name="Chou L."/>
            <person name="Kuo C.-H."/>
        </authorList>
    </citation>
    <scope>NUCLEOTIDE SEQUENCE [LARGE SCALE GENOMIC DNA]</scope>
    <source>
        <strain evidence="10 11">TG-1</strain>
    </source>
</reference>
<organism evidence="10 11">
    <name type="scientific">Spiroplasma gladiatoris</name>
    <dbReference type="NCBI Taxonomy" id="2143"/>
    <lineage>
        <taxon>Bacteria</taxon>
        <taxon>Bacillati</taxon>
        <taxon>Mycoplasmatota</taxon>
        <taxon>Mollicutes</taxon>
        <taxon>Entomoplasmatales</taxon>
        <taxon>Spiroplasmataceae</taxon>
        <taxon>Spiroplasma</taxon>
    </lineage>
</organism>
<evidence type="ECO:0000256" key="1">
    <source>
        <dbReference type="ARBA" id="ARBA00004651"/>
    </source>
</evidence>
<dbReference type="PROSITE" id="PS51105">
    <property type="entry name" value="PTS_EIIC_TYPE_3"/>
    <property type="match status" value="1"/>
</dbReference>
<dbReference type="EMBL" id="CP038013">
    <property type="protein sequence ID" value="QBQ07426.1"/>
    <property type="molecule type" value="Genomic_DNA"/>
</dbReference>
<evidence type="ECO:0000256" key="7">
    <source>
        <dbReference type="ARBA" id="ARBA00023136"/>
    </source>
</evidence>
<evidence type="ECO:0000313" key="10">
    <source>
        <dbReference type="EMBL" id="QBQ07426.1"/>
    </source>
</evidence>
<keyword evidence="2" id="KW-0813">Transport</keyword>
<dbReference type="AlphaFoldDB" id="A0A4P7AIF5"/>
<feature type="transmembrane region" description="Helical" evidence="8">
    <location>
        <begin position="408"/>
        <end position="426"/>
    </location>
</feature>
<dbReference type="InterPro" id="IPR051088">
    <property type="entry name" value="PTS_Sugar-EIIC/EIIB"/>
</dbReference>
<accession>A0A4P7AIF5</accession>
<evidence type="ECO:0000256" key="6">
    <source>
        <dbReference type="ARBA" id="ARBA00022989"/>
    </source>
</evidence>
<feature type="transmembrane region" description="Helical" evidence="8">
    <location>
        <begin position="208"/>
        <end position="235"/>
    </location>
</feature>
<evidence type="ECO:0000256" key="4">
    <source>
        <dbReference type="ARBA" id="ARBA00022597"/>
    </source>
</evidence>
<dbReference type="GO" id="GO:0005886">
    <property type="term" value="C:plasma membrane"/>
    <property type="evidence" value="ECO:0007669"/>
    <property type="project" value="UniProtKB-SubCell"/>
</dbReference>
<feature type="transmembrane region" description="Helical" evidence="8">
    <location>
        <begin position="557"/>
        <end position="579"/>
    </location>
</feature>
<feature type="transmembrane region" description="Helical" evidence="8">
    <location>
        <begin position="532"/>
        <end position="550"/>
    </location>
</feature>
<sequence>MNTEKGSANSKIKDWFGKKFVPAMNRLGSQRHLAAMRDAFGTLLPLTITGSLGLIIGSIGFAGGGSGFVSILGLIAKMVHPDYANAEITNFIQSDPVFSKIWLIGTYTFNQLNTITIGYTAIWFSFTLGYFLSLSRNFKSPILAGFASTIGFMATTMGNVDFFKGAEGLISAIIFGIIATELFVYLSNVRALYIKLPDGVPPSVSKSFAVFLPFLITALIMAGMNLVVFIPAFFFKDFFRVNTSQFFSATNDANANTLKALFDAIKNSTDGIMDETAFQAWLAKAPAGIQNMDQDLLKSIIKSLNELTNSNLSETQMFEKLKTMYEGYSGTEQQYFTTVFAFMSGMAKEIYSFNSLASMQFIEQNGNLIFLLKYQAVSINYDQFGLSAAIYQFFVSFLLTFAKGSGGLGLALAYAFFISFLWFFGIHGSNVVNGAFSPIWSMLNIINLTLISAVGYETAVKTGEMGTFAAPIFDCFMNVGGSGASLALIVGTFVFSKRQDNKKISTYAGPCGVFQINEPIVFGFPIVLNSRYLAPFILAPMVNIFIAWLASPDVMNLTGYAVLTVPWTTPFFIASPLTYIYGAGWAFVVALVCFAASFGIYTPFIIMDNILHFKKIRKENIEEYNRQMRFFNDPFYRAGEKLANKVERIVSGGEAAIGNAESQNRFWEQKVTDPVKLENRKARNLDVANIKVDFYDYKAEVVKEIGESRNNIYKEAWEKPRRINELKFDLHEKLLSKQVTDIKSEKLALQEKIKAIKEEFVAKMPSIKEEQAKAKATHSQFKKSKIDQVKARKAEMISKIKEVKEAYKAKKG</sequence>
<evidence type="ECO:0000259" key="9">
    <source>
        <dbReference type="PROSITE" id="PS51105"/>
    </source>
</evidence>
<keyword evidence="5 8" id="KW-0812">Transmembrane</keyword>
<dbReference type="InterPro" id="IPR003352">
    <property type="entry name" value="PTS_EIIC"/>
</dbReference>
<dbReference type="PANTHER" id="PTHR33989">
    <property type="match status" value="1"/>
</dbReference>
<dbReference type="PANTHER" id="PTHR33989:SF4">
    <property type="entry name" value="PTS SYSTEM N,N'-DIACETYLCHITOBIOSE-SPECIFIC EIIC COMPONENT"/>
    <property type="match status" value="1"/>
</dbReference>
<feature type="transmembrane region" description="Helical" evidence="8">
    <location>
        <begin position="112"/>
        <end position="132"/>
    </location>
</feature>
<feature type="transmembrane region" description="Helical" evidence="8">
    <location>
        <begin position="138"/>
        <end position="157"/>
    </location>
</feature>
<dbReference type="InterPro" id="IPR004501">
    <property type="entry name" value="PTS_EIIC_3"/>
</dbReference>
<feature type="transmembrane region" description="Helical" evidence="8">
    <location>
        <begin position="384"/>
        <end position="402"/>
    </location>
</feature>
<feature type="transmembrane region" description="Helical" evidence="8">
    <location>
        <begin position="585"/>
        <end position="607"/>
    </location>
</feature>
<dbReference type="OrthoDB" id="1550290at2"/>
<dbReference type="Proteomes" id="UP000294309">
    <property type="component" value="Chromosome"/>
</dbReference>
<feature type="transmembrane region" description="Helical" evidence="8">
    <location>
        <begin position="476"/>
        <end position="495"/>
    </location>
</feature>
<keyword evidence="3" id="KW-1003">Cell membrane</keyword>
<keyword evidence="6 8" id="KW-1133">Transmembrane helix</keyword>
<gene>
    <name evidence="10" type="primary">celB</name>
    <name evidence="10" type="ORF">SGLAD_v1c02270</name>
</gene>
<feature type="domain" description="PTS EIIC type-3" evidence="9">
    <location>
        <begin position="16"/>
        <end position="604"/>
    </location>
</feature>
<evidence type="ECO:0000256" key="2">
    <source>
        <dbReference type="ARBA" id="ARBA00022448"/>
    </source>
</evidence>
<proteinExistence type="predicted"/>
<evidence type="ECO:0000256" key="8">
    <source>
        <dbReference type="SAM" id="Phobius"/>
    </source>
</evidence>
<keyword evidence="7 8" id="KW-0472">Membrane</keyword>
<keyword evidence="11" id="KW-1185">Reference proteome</keyword>
<feature type="transmembrane region" description="Helical" evidence="8">
    <location>
        <begin position="169"/>
        <end position="188"/>
    </location>
</feature>
<dbReference type="Pfam" id="PF02378">
    <property type="entry name" value="PTS_EIIC"/>
    <property type="match status" value="1"/>
</dbReference>
<evidence type="ECO:0000256" key="3">
    <source>
        <dbReference type="ARBA" id="ARBA00022475"/>
    </source>
</evidence>
<evidence type="ECO:0000256" key="5">
    <source>
        <dbReference type="ARBA" id="ARBA00022692"/>
    </source>
</evidence>
<feature type="transmembrane region" description="Helical" evidence="8">
    <location>
        <begin position="438"/>
        <end position="456"/>
    </location>
</feature>
<dbReference type="GO" id="GO:0008982">
    <property type="term" value="F:protein-N(PI)-phosphohistidine-sugar phosphotransferase activity"/>
    <property type="evidence" value="ECO:0007669"/>
    <property type="project" value="InterPro"/>
</dbReference>
<dbReference type="GO" id="GO:0009401">
    <property type="term" value="P:phosphoenolpyruvate-dependent sugar phosphotransferase system"/>
    <property type="evidence" value="ECO:0007669"/>
    <property type="project" value="InterPro"/>
</dbReference>
<protein>
    <submittedName>
        <fullName evidence="10">PTS system, cellobiose-specific IIC component</fullName>
    </submittedName>
</protein>
<dbReference type="KEGG" id="sgq:SGLAD_v1c02270"/>
<name>A0A4P7AIF5_9MOLU</name>
<dbReference type="RefSeq" id="WP_134297219.1">
    <property type="nucleotide sequence ID" value="NZ_CP038013.1"/>
</dbReference>
<evidence type="ECO:0000313" key="11">
    <source>
        <dbReference type="Proteomes" id="UP000294309"/>
    </source>
</evidence>